<gene>
    <name evidence="10" type="primary">fliN</name>
    <name evidence="10" type="ordered locus">Awo_c25130</name>
</gene>
<feature type="region of interest" description="Disordered" evidence="7">
    <location>
        <begin position="203"/>
        <end position="254"/>
    </location>
</feature>
<evidence type="ECO:0000256" key="6">
    <source>
        <dbReference type="ARBA" id="ARBA00023136"/>
    </source>
</evidence>
<dbReference type="InterPro" id="IPR012826">
    <property type="entry name" value="FliN"/>
</dbReference>
<sequence>MTDAGENPDKLTSMEIDVIGEVMNISMGTAATAMSTILNTKVNITTPRIETIGVEEFEFAYLEPVIGVLINYVEGIEGANVLLLQESDMKKILSQLFDMDTSDDIEFDEISKSAIGEIMNQMMGAAAGALASFLGKVVNISPPVLLDTTSDASIRELFSLKGDNLVSIKFNLSIEGLVESEFISAMEPALAREIVTMSMGVSGMDEEEEVAPPPPPVQQAPVQQAPVQQAPVQQEAAYQPPPQMAPPSQSEPARVVKNEPPAAAYYPPQQPVQVNPYEYRQLGEEQRMNIPGDNLELLMSVPIQITVELGKTRKKIKDIAELTLGNIVELDRQAGDQVDVIANGRLIARGDVVVVDDNYSVKITEIIKVKENSDQKK</sequence>
<dbReference type="GO" id="GO:0009425">
    <property type="term" value="C:bacterial-type flagellum basal body"/>
    <property type="evidence" value="ECO:0007669"/>
    <property type="project" value="InterPro"/>
</dbReference>
<comment type="similarity">
    <text evidence="2">Belongs to the FliN/MopA/SpaO family.</text>
</comment>
<feature type="domain" description="Flagellar motor switch protein FliN-like C-terminal" evidence="8">
    <location>
        <begin position="297"/>
        <end position="367"/>
    </location>
</feature>
<feature type="domain" description="CheC-like protein" evidence="9">
    <location>
        <begin position="14"/>
        <end position="49"/>
    </location>
</feature>
<dbReference type="EMBL" id="CP002987">
    <property type="protein sequence ID" value="AFA49270.1"/>
    <property type="molecule type" value="Genomic_DNA"/>
</dbReference>
<dbReference type="GO" id="GO:0016787">
    <property type="term" value="F:hydrolase activity"/>
    <property type="evidence" value="ECO:0007669"/>
    <property type="project" value="InterPro"/>
</dbReference>
<keyword evidence="4" id="KW-0145">Chemotaxis</keyword>
<proteinExistence type="inferred from homology"/>
<comment type="subcellular location">
    <subcellularLocation>
        <location evidence="1">Cell membrane</location>
        <topology evidence="1">Peripheral membrane protein</topology>
        <orientation evidence="1">Cytoplasmic side</orientation>
    </subcellularLocation>
</comment>
<dbReference type="InterPro" id="IPR036429">
    <property type="entry name" value="SpoA-like_sf"/>
</dbReference>
<dbReference type="Proteomes" id="UP000007177">
    <property type="component" value="Chromosome"/>
</dbReference>
<dbReference type="Pfam" id="PF01052">
    <property type="entry name" value="FliMN_C"/>
    <property type="match status" value="1"/>
</dbReference>
<reference evidence="10 11" key="2">
    <citation type="journal article" date="2012" name="PLoS ONE">
        <title>An ancient pathway combining carbon dioxide fixation with the generation and utilization of a sodium ion gradient for ATP synthesis.</title>
        <authorList>
            <person name="Poehlein A."/>
            <person name="Schmidt S."/>
            <person name="Kaster A.K."/>
            <person name="Goenrich M."/>
            <person name="Vollmers J."/>
            <person name="Thurmer A."/>
            <person name="Bertsch J."/>
            <person name="Schuchmann K."/>
            <person name="Voigt B."/>
            <person name="Hecker M."/>
            <person name="Daniel R."/>
            <person name="Thauer R.K."/>
            <person name="Gottschalk G."/>
            <person name="Muller V."/>
        </authorList>
    </citation>
    <scope>NUCLEOTIDE SEQUENCE [LARGE SCALE GENOMIC DNA]</scope>
    <source>
        <strain evidence="11">ATCC 29683 / DSM 1030 / JCM 2381 / KCTC 1655 / WB1</strain>
    </source>
</reference>
<organism evidence="10 11">
    <name type="scientific">Acetobacterium woodii (strain ATCC 29683 / DSM 1030 / JCM 2381 / KCTC 1655 / WB1)</name>
    <dbReference type="NCBI Taxonomy" id="931626"/>
    <lineage>
        <taxon>Bacteria</taxon>
        <taxon>Bacillati</taxon>
        <taxon>Bacillota</taxon>
        <taxon>Clostridia</taxon>
        <taxon>Eubacteriales</taxon>
        <taxon>Eubacteriaceae</taxon>
        <taxon>Acetobacterium</taxon>
    </lineage>
</organism>
<dbReference type="CDD" id="cd17907">
    <property type="entry name" value="FliY_FliN-Y"/>
    <property type="match status" value="1"/>
</dbReference>
<feature type="compositionally biased region" description="Low complexity" evidence="7">
    <location>
        <begin position="219"/>
        <end position="238"/>
    </location>
</feature>
<dbReference type="GO" id="GO:0071973">
    <property type="term" value="P:bacterial-type flagellum-dependent cell motility"/>
    <property type="evidence" value="ECO:0007669"/>
    <property type="project" value="InterPro"/>
</dbReference>
<dbReference type="InterPro" id="IPR051469">
    <property type="entry name" value="FliN/MopA/SpaO"/>
</dbReference>
<evidence type="ECO:0000313" key="11">
    <source>
        <dbReference type="Proteomes" id="UP000007177"/>
    </source>
</evidence>
<evidence type="ECO:0000256" key="3">
    <source>
        <dbReference type="ARBA" id="ARBA00022475"/>
    </source>
</evidence>
<reference evidence="11" key="1">
    <citation type="submission" date="2011-07" db="EMBL/GenBank/DDBJ databases">
        <title>Complete genome sequence of Acetobacterium woodii.</title>
        <authorList>
            <person name="Poehlein A."/>
            <person name="Schmidt S."/>
            <person name="Kaster A.-K."/>
            <person name="Goenrich M."/>
            <person name="Vollmers J."/>
            <person name="Thuermer A."/>
            <person name="Gottschalk G."/>
            <person name="Thauer R.K."/>
            <person name="Daniel R."/>
            <person name="Mueller V."/>
        </authorList>
    </citation>
    <scope>NUCLEOTIDE SEQUENCE [LARGE SCALE GENOMIC DNA]</scope>
    <source>
        <strain evidence="11">ATCC 29683 / DSM 1030 / JCM 2381 / KCTC 1655 / WB1</strain>
    </source>
</reference>
<dbReference type="SUPFAM" id="SSF103039">
    <property type="entry name" value="CheC-like"/>
    <property type="match status" value="1"/>
</dbReference>
<evidence type="ECO:0000259" key="9">
    <source>
        <dbReference type="Pfam" id="PF04509"/>
    </source>
</evidence>
<keyword evidence="10" id="KW-0966">Cell projection</keyword>
<name>H6LE37_ACEWD</name>
<dbReference type="Gene3D" id="2.30.330.10">
    <property type="entry name" value="SpoA-like"/>
    <property type="match status" value="1"/>
</dbReference>
<dbReference type="OrthoDB" id="9773459at2"/>
<dbReference type="RefSeq" id="WP_014356870.1">
    <property type="nucleotide sequence ID" value="NC_016894.1"/>
</dbReference>
<dbReference type="eggNOG" id="COG1776">
    <property type="taxonomic scope" value="Bacteria"/>
</dbReference>
<keyword evidence="11" id="KW-1185">Reference proteome</keyword>
<dbReference type="eggNOG" id="COG1886">
    <property type="taxonomic scope" value="Bacteria"/>
</dbReference>
<dbReference type="InterPro" id="IPR001172">
    <property type="entry name" value="FliN_T3SS_HrcQb"/>
</dbReference>
<dbReference type="GO" id="GO:0005886">
    <property type="term" value="C:plasma membrane"/>
    <property type="evidence" value="ECO:0007669"/>
    <property type="project" value="UniProtKB-SubCell"/>
</dbReference>
<keyword evidence="6" id="KW-0472">Membrane</keyword>
<dbReference type="InterPro" id="IPR018247">
    <property type="entry name" value="EF_Hand_1_Ca_BS"/>
</dbReference>
<dbReference type="GO" id="GO:0003774">
    <property type="term" value="F:cytoskeletal motor activity"/>
    <property type="evidence" value="ECO:0007669"/>
    <property type="project" value="InterPro"/>
</dbReference>
<evidence type="ECO:0000256" key="4">
    <source>
        <dbReference type="ARBA" id="ARBA00022500"/>
    </source>
</evidence>
<dbReference type="NCBIfam" id="NF005995">
    <property type="entry name" value="PRK08119.1"/>
    <property type="match status" value="1"/>
</dbReference>
<dbReference type="InterPro" id="IPR028976">
    <property type="entry name" value="CheC-like_sf"/>
</dbReference>
<evidence type="ECO:0000256" key="1">
    <source>
        <dbReference type="ARBA" id="ARBA00004413"/>
    </source>
</evidence>
<keyword evidence="3" id="KW-1003">Cell membrane</keyword>
<evidence type="ECO:0000256" key="2">
    <source>
        <dbReference type="ARBA" id="ARBA00009226"/>
    </source>
</evidence>
<dbReference type="NCBIfam" id="TIGR02480">
    <property type="entry name" value="fliN"/>
    <property type="match status" value="1"/>
</dbReference>
<dbReference type="STRING" id="931626.Awo_c25130"/>
<dbReference type="KEGG" id="awo:Awo_c25130"/>
<keyword evidence="10" id="KW-0969">Cilium</keyword>
<evidence type="ECO:0000256" key="5">
    <source>
        <dbReference type="ARBA" id="ARBA00022779"/>
    </source>
</evidence>
<protein>
    <submittedName>
        <fullName evidence="10">Flagellar motor switch protein FliN</fullName>
    </submittedName>
</protein>
<dbReference type="SUPFAM" id="SSF101801">
    <property type="entry name" value="Surface presentation of antigens (SPOA)"/>
    <property type="match status" value="1"/>
</dbReference>
<dbReference type="PANTHER" id="PTHR43484:SF1">
    <property type="entry name" value="FLAGELLAR MOTOR SWITCH PROTEIN FLIN"/>
    <property type="match status" value="1"/>
</dbReference>
<evidence type="ECO:0000256" key="7">
    <source>
        <dbReference type="SAM" id="MobiDB-lite"/>
    </source>
</evidence>
<dbReference type="InterPro" id="IPR007597">
    <property type="entry name" value="CheC"/>
</dbReference>
<keyword evidence="5" id="KW-0283">Flagellar rotation</keyword>
<dbReference type="PROSITE" id="PS00018">
    <property type="entry name" value="EF_HAND_1"/>
    <property type="match status" value="1"/>
</dbReference>
<keyword evidence="10" id="KW-0282">Flagellum</keyword>
<dbReference type="GO" id="GO:0006935">
    <property type="term" value="P:chemotaxis"/>
    <property type="evidence" value="ECO:0007669"/>
    <property type="project" value="UniProtKB-KW"/>
</dbReference>
<dbReference type="AlphaFoldDB" id="H6LE37"/>
<dbReference type="Gene3D" id="3.40.1550.10">
    <property type="entry name" value="CheC-like"/>
    <property type="match status" value="1"/>
</dbReference>
<dbReference type="PANTHER" id="PTHR43484">
    <property type="match status" value="1"/>
</dbReference>
<evidence type="ECO:0000259" key="8">
    <source>
        <dbReference type="Pfam" id="PF01052"/>
    </source>
</evidence>
<dbReference type="HOGENOM" id="CLU_033893_0_0_9"/>
<dbReference type="Pfam" id="PF04509">
    <property type="entry name" value="CheC"/>
    <property type="match status" value="2"/>
</dbReference>
<dbReference type="InterPro" id="IPR001543">
    <property type="entry name" value="FliN-like_C"/>
</dbReference>
<feature type="domain" description="CheC-like protein" evidence="9">
    <location>
        <begin position="110"/>
        <end position="145"/>
    </location>
</feature>
<evidence type="ECO:0000313" key="10">
    <source>
        <dbReference type="EMBL" id="AFA49270.1"/>
    </source>
</evidence>
<accession>H6LE37</accession>
<dbReference type="PRINTS" id="PR00956">
    <property type="entry name" value="FLGMOTORFLIN"/>
</dbReference>